<gene>
    <name evidence="2" type="ORF">E2C01_007326</name>
</gene>
<dbReference type="EMBL" id="VSRR010000361">
    <property type="protein sequence ID" value="MPC14558.1"/>
    <property type="molecule type" value="Genomic_DNA"/>
</dbReference>
<sequence length="107" mass="11019">MAATFQHSRRTSPRARRQQEVSRVDRLAFCKLFTSWCSSGSGGGGGSIKAHVSAALTCPGEIEVPSRRHSHSGDVSTGLRGAGASGASNAFMNDTGLGGFILGLGLV</sequence>
<proteinExistence type="predicted"/>
<comment type="caution">
    <text evidence="2">The sequence shown here is derived from an EMBL/GenBank/DDBJ whole genome shotgun (WGS) entry which is preliminary data.</text>
</comment>
<organism evidence="2 3">
    <name type="scientific">Portunus trituberculatus</name>
    <name type="common">Swimming crab</name>
    <name type="synonym">Neptunus trituberculatus</name>
    <dbReference type="NCBI Taxonomy" id="210409"/>
    <lineage>
        <taxon>Eukaryota</taxon>
        <taxon>Metazoa</taxon>
        <taxon>Ecdysozoa</taxon>
        <taxon>Arthropoda</taxon>
        <taxon>Crustacea</taxon>
        <taxon>Multicrustacea</taxon>
        <taxon>Malacostraca</taxon>
        <taxon>Eumalacostraca</taxon>
        <taxon>Eucarida</taxon>
        <taxon>Decapoda</taxon>
        <taxon>Pleocyemata</taxon>
        <taxon>Brachyura</taxon>
        <taxon>Eubrachyura</taxon>
        <taxon>Portunoidea</taxon>
        <taxon>Portunidae</taxon>
        <taxon>Portuninae</taxon>
        <taxon>Portunus</taxon>
    </lineage>
</organism>
<feature type="region of interest" description="Disordered" evidence="1">
    <location>
        <begin position="1"/>
        <end position="21"/>
    </location>
</feature>
<dbReference type="AlphaFoldDB" id="A0A5B7CZ55"/>
<protein>
    <submittedName>
        <fullName evidence="2">Uncharacterized protein</fullName>
    </submittedName>
</protein>
<evidence type="ECO:0000313" key="2">
    <source>
        <dbReference type="EMBL" id="MPC14558.1"/>
    </source>
</evidence>
<evidence type="ECO:0000313" key="3">
    <source>
        <dbReference type="Proteomes" id="UP000324222"/>
    </source>
</evidence>
<reference evidence="2 3" key="1">
    <citation type="submission" date="2019-05" db="EMBL/GenBank/DDBJ databases">
        <title>Another draft genome of Portunus trituberculatus and its Hox gene families provides insights of decapod evolution.</title>
        <authorList>
            <person name="Jeong J.-H."/>
            <person name="Song I."/>
            <person name="Kim S."/>
            <person name="Choi T."/>
            <person name="Kim D."/>
            <person name="Ryu S."/>
            <person name="Kim W."/>
        </authorList>
    </citation>
    <scope>NUCLEOTIDE SEQUENCE [LARGE SCALE GENOMIC DNA]</scope>
    <source>
        <tissue evidence="2">Muscle</tissue>
    </source>
</reference>
<evidence type="ECO:0000256" key="1">
    <source>
        <dbReference type="SAM" id="MobiDB-lite"/>
    </source>
</evidence>
<name>A0A5B7CZ55_PORTR</name>
<dbReference type="Proteomes" id="UP000324222">
    <property type="component" value="Unassembled WGS sequence"/>
</dbReference>
<feature type="compositionally biased region" description="Basic residues" evidence="1">
    <location>
        <begin position="7"/>
        <end position="16"/>
    </location>
</feature>
<keyword evidence="3" id="KW-1185">Reference proteome</keyword>
<accession>A0A5B7CZ55</accession>